<accession>A0A8X6UG28</accession>
<proteinExistence type="predicted"/>
<comment type="caution">
    <text evidence="1">The sequence shown here is derived from an EMBL/GenBank/DDBJ whole genome shotgun (WGS) entry which is preliminary data.</text>
</comment>
<evidence type="ECO:0000313" key="2">
    <source>
        <dbReference type="Proteomes" id="UP000887013"/>
    </source>
</evidence>
<evidence type="ECO:0000313" key="1">
    <source>
        <dbReference type="EMBL" id="GFU06579.1"/>
    </source>
</evidence>
<gene>
    <name evidence="1" type="ORF">NPIL_592561</name>
</gene>
<sequence>MGRRDKETLIEMIINCILQEQSENAISETVQKPRTTSHYRVKKFKSVETVENKSRSKCYKKLTDADERWTMGEVKIDARVNASKL</sequence>
<dbReference type="AlphaFoldDB" id="A0A8X6UG28"/>
<reference evidence="1" key="1">
    <citation type="submission" date="2020-08" db="EMBL/GenBank/DDBJ databases">
        <title>Multicomponent nature underlies the extraordinary mechanical properties of spider dragline silk.</title>
        <authorList>
            <person name="Kono N."/>
            <person name="Nakamura H."/>
            <person name="Mori M."/>
            <person name="Yoshida Y."/>
            <person name="Ohtoshi R."/>
            <person name="Malay A.D."/>
            <person name="Moran D.A.P."/>
            <person name="Tomita M."/>
            <person name="Numata K."/>
            <person name="Arakawa K."/>
        </authorList>
    </citation>
    <scope>NUCLEOTIDE SEQUENCE</scope>
</reference>
<name>A0A8X6UG28_NEPPI</name>
<dbReference type="Proteomes" id="UP000887013">
    <property type="component" value="Unassembled WGS sequence"/>
</dbReference>
<organism evidence="1 2">
    <name type="scientific">Nephila pilipes</name>
    <name type="common">Giant wood spider</name>
    <name type="synonym">Nephila maculata</name>
    <dbReference type="NCBI Taxonomy" id="299642"/>
    <lineage>
        <taxon>Eukaryota</taxon>
        <taxon>Metazoa</taxon>
        <taxon>Ecdysozoa</taxon>
        <taxon>Arthropoda</taxon>
        <taxon>Chelicerata</taxon>
        <taxon>Arachnida</taxon>
        <taxon>Araneae</taxon>
        <taxon>Araneomorphae</taxon>
        <taxon>Entelegynae</taxon>
        <taxon>Araneoidea</taxon>
        <taxon>Nephilidae</taxon>
        <taxon>Nephila</taxon>
    </lineage>
</organism>
<dbReference type="EMBL" id="BMAW01028255">
    <property type="protein sequence ID" value="GFU06579.1"/>
    <property type="molecule type" value="Genomic_DNA"/>
</dbReference>
<protein>
    <submittedName>
        <fullName evidence="1">Uncharacterized protein</fullName>
    </submittedName>
</protein>
<dbReference type="OrthoDB" id="6429743at2759"/>
<keyword evidence="2" id="KW-1185">Reference proteome</keyword>